<gene>
    <name evidence="1" type="ORF">LCGC14_2429900</name>
</gene>
<name>A0A0F9C9J0_9ZZZZ</name>
<sequence length="54" mass="6299">MVSSFGVRIVDNGFIVHWVSVDSHMEQTHEEKVFLTRSDMEAFVIELMRLMRSA</sequence>
<dbReference type="EMBL" id="LAZR01037140">
    <property type="protein sequence ID" value="KKL22987.1"/>
    <property type="molecule type" value="Genomic_DNA"/>
</dbReference>
<accession>A0A0F9C9J0</accession>
<proteinExistence type="predicted"/>
<dbReference type="AlphaFoldDB" id="A0A0F9C9J0"/>
<comment type="caution">
    <text evidence="1">The sequence shown here is derived from an EMBL/GenBank/DDBJ whole genome shotgun (WGS) entry which is preliminary data.</text>
</comment>
<organism evidence="1">
    <name type="scientific">marine sediment metagenome</name>
    <dbReference type="NCBI Taxonomy" id="412755"/>
    <lineage>
        <taxon>unclassified sequences</taxon>
        <taxon>metagenomes</taxon>
        <taxon>ecological metagenomes</taxon>
    </lineage>
</organism>
<evidence type="ECO:0000313" key="1">
    <source>
        <dbReference type="EMBL" id="KKL22987.1"/>
    </source>
</evidence>
<reference evidence="1" key="1">
    <citation type="journal article" date="2015" name="Nature">
        <title>Complex archaea that bridge the gap between prokaryotes and eukaryotes.</title>
        <authorList>
            <person name="Spang A."/>
            <person name="Saw J.H."/>
            <person name="Jorgensen S.L."/>
            <person name="Zaremba-Niedzwiedzka K."/>
            <person name="Martijn J."/>
            <person name="Lind A.E."/>
            <person name="van Eijk R."/>
            <person name="Schleper C."/>
            <person name="Guy L."/>
            <person name="Ettema T.J."/>
        </authorList>
    </citation>
    <scope>NUCLEOTIDE SEQUENCE</scope>
</reference>
<protein>
    <submittedName>
        <fullName evidence="1">Uncharacterized protein</fullName>
    </submittedName>
</protein>